<proteinExistence type="inferred from homology"/>
<keyword evidence="2" id="KW-0699">rRNA-binding</keyword>
<keyword evidence="5" id="KW-0687">Ribonucleoprotein</keyword>
<dbReference type="SUPFAM" id="SSF54189">
    <property type="entry name" value="Ribosomal proteins S24e, L23 and L15e"/>
    <property type="match status" value="1"/>
</dbReference>
<dbReference type="HAMAP" id="MF_01369_A">
    <property type="entry name" value="Ribosomal_uL23_A"/>
    <property type="match status" value="1"/>
</dbReference>
<dbReference type="GO" id="GO:0022625">
    <property type="term" value="C:cytosolic large ribosomal subunit"/>
    <property type="evidence" value="ECO:0000318"/>
    <property type="project" value="GO_Central"/>
</dbReference>
<evidence type="ECO:0000256" key="3">
    <source>
        <dbReference type="ARBA" id="ARBA00022884"/>
    </source>
</evidence>
<name>A0A022RLN0_ERYGU</name>
<organism evidence="6 7">
    <name type="scientific">Erythranthe guttata</name>
    <name type="common">Yellow monkey flower</name>
    <name type="synonym">Mimulus guttatus</name>
    <dbReference type="NCBI Taxonomy" id="4155"/>
    <lineage>
        <taxon>Eukaryota</taxon>
        <taxon>Viridiplantae</taxon>
        <taxon>Streptophyta</taxon>
        <taxon>Embryophyta</taxon>
        <taxon>Tracheophyta</taxon>
        <taxon>Spermatophyta</taxon>
        <taxon>Magnoliopsida</taxon>
        <taxon>eudicotyledons</taxon>
        <taxon>Gunneridae</taxon>
        <taxon>Pentapetalae</taxon>
        <taxon>asterids</taxon>
        <taxon>lamiids</taxon>
        <taxon>Lamiales</taxon>
        <taxon>Phrymaceae</taxon>
        <taxon>Erythranthe</taxon>
    </lineage>
</organism>
<evidence type="ECO:0000313" key="6">
    <source>
        <dbReference type="EMBL" id="EYU41372.1"/>
    </source>
</evidence>
<dbReference type="FunFam" id="3.30.70.330:FF:000532">
    <property type="entry name" value="50S ribosomal protein L23"/>
    <property type="match status" value="1"/>
</dbReference>
<keyword evidence="3" id="KW-0694">RNA-binding</keyword>
<dbReference type="InterPro" id="IPR012678">
    <property type="entry name" value="Ribosomal_uL23/eL15/eS24_sf"/>
</dbReference>
<dbReference type="GO" id="GO:0003729">
    <property type="term" value="F:mRNA binding"/>
    <property type="evidence" value="ECO:0007669"/>
    <property type="project" value="UniProtKB-ARBA"/>
</dbReference>
<sequence>MIASAVAPPAAAFSSGNWYRGDRVSFLNRFSSGLPSASRKFFPTTAIFHPIEKKVVSLPDFAEIEKIDTLPSTFEDIFIPKPKASSFRNAPKKEKNPKRLSSSAAQRNLLLPVLRYPLTTESAMKAILEHNTLVFVVDERADKNSIKDTVQNVFNVRAKKVNTAITPDGTKKAFIMLASGFSALDVAKKIKIL</sequence>
<dbReference type="GO" id="GO:0006412">
    <property type="term" value="P:translation"/>
    <property type="evidence" value="ECO:0007669"/>
    <property type="project" value="InterPro"/>
</dbReference>
<gene>
    <name evidence="6" type="ORF">MIMGU_mgv1a014321mg</name>
</gene>
<dbReference type="GO" id="GO:0019843">
    <property type="term" value="F:rRNA binding"/>
    <property type="evidence" value="ECO:0007669"/>
    <property type="project" value="UniProtKB-KW"/>
</dbReference>
<dbReference type="Pfam" id="PF00276">
    <property type="entry name" value="Ribosomal_L23"/>
    <property type="match status" value="1"/>
</dbReference>
<keyword evidence="7" id="KW-1185">Reference proteome</keyword>
<dbReference type="NCBIfam" id="NF011118">
    <property type="entry name" value="PRK14548.1"/>
    <property type="match status" value="1"/>
</dbReference>
<dbReference type="InterPro" id="IPR013025">
    <property type="entry name" value="Ribosomal_uL23-like"/>
</dbReference>
<evidence type="ECO:0000313" key="7">
    <source>
        <dbReference type="Proteomes" id="UP000030748"/>
    </source>
</evidence>
<dbReference type="STRING" id="4155.A0A022RLN0"/>
<evidence type="ECO:0000256" key="2">
    <source>
        <dbReference type="ARBA" id="ARBA00022730"/>
    </source>
</evidence>
<evidence type="ECO:0000256" key="5">
    <source>
        <dbReference type="ARBA" id="ARBA00023274"/>
    </source>
</evidence>
<dbReference type="GO" id="GO:0003735">
    <property type="term" value="F:structural constituent of ribosome"/>
    <property type="evidence" value="ECO:0000318"/>
    <property type="project" value="GO_Central"/>
</dbReference>
<keyword evidence="4" id="KW-0689">Ribosomal protein</keyword>
<dbReference type="InterPro" id="IPR012677">
    <property type="entry name" value="Nucleotide-bd_a/b_plait_sf"/>
</dbReference>
<accession>A0A022RLN0</accession>
<evidence type="ECO:0000256" key="1">
    <source>
        <dbReference type="ARBA" id="ARBA00006700"/>
    </source>
</evidence>
<dbReference type="Proteomes" id="UP000030748">
    <property type="component" value="Unassembled WGS sequence"/>
</dbReference>
<dbReference type="OrthoDB" id="1267328at2759"/>
<dbReference type="AlphaFoldDB" id="A0A022RLN0"/>
<dbReference type="EMBL" id="KI630330">
    <property type="protein sequence ID" value="EYU41372.1"/>
    <property type="molecule type" value="Genomic_DNA"/>
</dbReference>
<evidence type="ECO:0000256" key="4">
    <source>
        <dbReference type="ARBA" id="ARBA00022980"/>
    </source>
</evidence>
<dbReference type="eggNOG" id="KOG1751">
    <property type="taxonomic scope" value="Eukaryota"/>
</dbReference>
<dbReference type="KEGG" id="egt:105953506"/>
<dbReference type="PhylomeDB" id="A0A022RLN0"/>
<evidence type="ECO:0008006" key="8">
    <source>
        <dbReference type="Google" id="ProtNLM"/>
    </source>
</evidence>
<dbReference type="PANTHER" id="PTHR11620">
    <property type="entry name" value="60S RIBOSOMAL PROTEIN L23A"/>
    <property type="match status" value="1"/>
</dbReference>
<comment type="similarity">
    <text evidence="1">Belongs to the universal ribosomal protein uL23 family.</text>
</comment>
<reference evidence="6 7" key="1">
    <citation type="journal article" date="2013" name="Proc. Natl. Acad. Sci. U.S.A.">
        <title>Fine-scale variation in meiotic recombination in Mimulus inferred from population shotgun sequencing.</title>
        <authorList>
            <person name="Hellsten U."/>
            <person name="Wright K.M."/>
            <person name="Jenkins J."/>
            <person name="Shu S."/>
            <person name="Yuan Y."/>
            <person name="Wessler S.R."/>
            <person name="Schmutz J."/>
            <person name="Willis J.H."/>
            <person name="Rokhsar D.S."/>
        </authorList>
    </citation>
    <scope>NUCLEOTIDE SEQUENCE [LARGE SCALE GENOMIC DNA]</scope>
    <source>
        <strain evidence="7">cv. DUN x IM62</strain>
    </source>
</reference>
<dbReference type="Gene3D" id="3.30.70.330">
    <property type="match status" value="1"/>
</dbReference>
<protein>
    <recommendedName>
        <fullName evidence="8">Ribosomal protein L23/L25 N-terminal domain-containing protein</fullName>
    </recommendedName>
</protein>